<dbReference type="HOGENOM" id="CLU_1252302_0_0_1"/>
<feature type="chain" id="PRO_5014573654" description="DUF8039 domain-containing protein" evidence="1">
    <location>
        <begin position="19"/>
        <end position="221"/>
    </location>
</feature>
<keyword evidence="1" id="KW-0732">Signal</keyword>
<sequence length="221" mass="24227">MSSSLLLFNLTNLRGTCGFVFDPETCELQFSCSCSELDSLVSNGFVRNGREDILVKALGEDEHSGRVCAVGRDNEEGMDIPEECELYIDGSSNVAAHASVYNLGPTIHNQVLTADMVKVVVTKLKDAKAQVSVPTDEVTTIAEAVNTFIKWPKRLLRGTANKDVDIPTKVDVPPKKLEPICQKLIIFADSTPFQKDEARNVQELIKENLILKLIEASAESS</sequence>
<reference evidence="3 5" key="1">
    <citation type="journal article" date="2011" name="Nature">
        <title>The Medicago genome provides insight into the evolution of rhizobial symbioses.</title>
        <authorList>
            <person name="Young N.D."/>
            <person name="Debelle F."/>
            <person name="Oldroyd G.E."/>
            <person name="Geurts R."/>
            <person name="Cannon S.B."/>
            <person name="Udvardi M.K."/>
            <person name="Benedito V.A."/>
            <person name="Mayer K.F."/>
            <person name="Gouzy J."/>
            <person name="Schoof H."/>
            <person name="Van de Peer Y."/>
            <person name="Proost S."/>
            <person name="Cook D.R."/>
            <person name="Meyers B.C."/>
            <person name="Spannagl M."/>
            <person name="Cheung F."/>
            <person name="De Mita S."/>
            <person name="Krishnakumar V."/>
            <person name="Gundlach H."/>
            <person name="Zhou S."/>
            <person name="Mudge J."/>
            <person name="Bharti A.K."/>
            <person name="Murray J.D."/>
            <person name="Naoumkina M.A."/>
            <person name="Rosen B."/>
            <person name="Silverstein K.A."/>
            <person name="Tang H."/>
            <person name="Rombauts S."/>
            <person name="Zhao P.X."/>
            <person name="Zhou P."/>
            <person name="Barbe V."/>
            <person name="Bardou P."/>
            <person name="Bechner M."/>
            <person name="Bellec A."/>
            <person name="Berger A."/>
            <person name="Berges H."/>
            <person name="Bidwell S."/>
            <person name="Bisseling T."/>
            <person name="Choisne N."/>
            <person name="Couloux A."/>
            <person name="Denny R."/>
            <person name="Deshpande S."/>
            <person name="Dai X."/>
            <person name="Doyle J.J."/>
            <person name="Dudez A.M."/>
            <person name="Farmer A.D."/>
            <person name="Fouteau S."/>
            <person name="Franken C."/>
            <person name="Gibelin C."/>
            <person name="Gish J."/>
            <person name="Goldstein S."/>
            <person name="Gonzalez A.J."/>
            <person name="Green P.J."/>
            <person name="Hallab A."/>
            <person name="Hartog M."/>
            <person name="Hua A."/>
            <person name="Humphray S.J."/>
            <person name="Jeong D.H."/>
            <person name="Jing Y."/>
            <person name="Jocker A."/>
            <person name="Kenton S.M."/>
            <person name="Kim D.J."/>
            <person name="Klee K."/>
            <person name="Lai H."/>
            <person name="Lang C."/>
            <person name="Lin S."/>
            <person name="Macmil S.L."/>
            <person name="Magdelenat G."/>
            <person name="Matthews L."/>
            <person name="McCorrison J."/>
            <person name="Monaghan E.L."/>
            <person name="Mun J.H."/>
            <person name="Najar F.Z."/>
            <person name="Nicholson C."/>
            <person name="Noirot C."/>
            <person name="O'Bleness M."/>
            <person name="Paule C.R."/>
            <person name="Poulain J."/>
            <person name="Prion F."/>
            <person name="Qin B."/>
            <person name="Qu C."/>
            <person name="Retzel E.F."/>
            <person name="Riddle C."/>
            <person name="Sallet E."/>
            <person name="Samain S."/>
            <person name="Samson N."/>
            <person name="Sanders I."/>
            <person name="Saurat O."/>
            <person name="Scarpelli C."/>
            <person name="Schiex T."/>
            <person name="Segurens B."/>
            <person name="Severin A.J."/>
            <person name="Sherrier D.J."/>
            <person name="Shi R."/>
            <person name="Sims S."/>
            <person name="Singer S.R."/>
            <person name="Sinharoy S."/>
            <person name="Sterck L."/>
            <person name="Viollet A."/>
            <person name="Wang B.B."/>
            <person name="Wang K."/>
            <person name="Wang M."/>
            <person name="Wang X."/>
            <person name="Warfsmann J."/>
            <person name="Weissenbach J."/>
            <person name="White D.D."/>
            <person name="White J.D."/>
            <person name="Wiley G.B."/>
            <person name="Wincker P."/>
            <person name="Xing Y."/>
            <person name="Yang L."/>
            <person name="Yao Z."/>
            <person name="Ying F."/>
            <person name="Zhai J."/>
            <person name="Zhou L."/>
            <person name="Zuber A."/>
            <person name="Denarie J."/>
            <person name="Dixon R.A."/>
            <person name="May G.D."/>
            <person name="Schwartz D.C."/>
            <person name="Rogers J."/>
            <person name="Quetier F."/>
            <person name="Town C.D."/>
            <person name="Roe B.A."/>
        </authorList>
    </citation>
    <scope>NUCLEOTIDE SEQUENCE [LARGE SCALE GENOMIC DNA]</scope>
    <source>
        <strain evidence="3">A17</strain>
        <strain evidence="4 5">cv. Jemalong A17</strain>
    </source>
</reference>
<dbReference type="PaxDb" id="3880-AES74446"/>
<feature type="signal peptide" evidence="1">
    <location>
        <begin position="1"/>
        <end position="18"/>
    </location>
</feature>
<dbReference type="EMBL" id="CM001222">
    <property type="protein sequence ID" value="AES74446.1"/>
    <property type="molecule type" value="Genomic_DNA"/>
</dbReference>
<name>G7KI66_MEDTR</name>
<feature type="domain" description="DUF8039" evidence="2">
    <location>
        <begin position="78"/>
        <end position="156"/>
    </location>
</feature>
<evidence type="ECO:0000313" key="3">
    <source>
        <dbReference type="EMBL" id="AES74446.1"/>
    </source>
</evidence>
<dbReference type="PANTHER" id="PTHR33018:SF34">
    <property type="entry name" value="OS02G0472350 PROTEIN"/>
    <property type="match status" value="1"/>
</dbReference>
<dbReference type="PANTHER" id="PTHR33018">
    <property type="entry name" value="OS10G0338966 PROTEIN-RELATED"/>
    <property type="match status" value="1"/>
</dbReference>
<organism evidence="3 5">
    <name type="scientific">Medicago truncatula</name>
    <name type="common">Barrel medic</name>
    <name type="synonym">Medicago tribuloides</name>
    <dbReference type="NCBI Taxonomy" id="3880"/>
    <lineage>
        <taxon>Eukaryota</taxon>
        <taxon>Viridiplantae</taxon>
        <taxon>Streptophyta</taxon>
        <taxon>Embryophyta</taxon>
        <taxon>Tracheophyta</taxon>
        <taxon>Spermatophyta</taxon>
        <taxon>Magnoliopsida</taxon>
        <taxon>eudicotyledons</taxon>
        <taxon>Gunneridae</taxon>
        <taxon>Pentapetalae</taxon>
        <taxon>rosids</taxon>
        <taxon>fabids</taxon>
        <taxon>Fabales</taxon>
        <taxon>Fabaceae</taxon>
        <taxon>Papilionoideae</taxon>
        <taxon>50 kb inversion clade</taxon>
        <taxon>NPAAA clade</taxon>
        <taxon>Hologalegina</taxon>
        <taxon>IRL clade</taxon>
        <taxon>Trifolieae</taxon>
        <taxon>Medicago</taxon>
    </lineage>
</organism>
<evidence type="ECO:0000256" key="1">
    <source>
        <dbReference type="SAM" id="SignalP"/>
    </source>
</evidence>
<proteinExistence type="predicted"/>
<evidence type="ECO:0000313" key="4">
    <source>
        <dbReference type="EnsemblPlants" id="AES74446"/>
    </source>
</evidence>
<dbReference type="InterPro" id="IPR058352">
    <property type="entry name" value="DUF8039"/>
</dbReference>
<keyword evidence="5" id="KW-1185">Reference proteome</keyword>
<reference evidence="3 5" key="2">
    <citation type="journal article" date="2014" name="BMC Genomics">
        <title>An improved genome release (version Mt4.0) for the model legume Medicago truncatula.</title>
        <authorList>
            <person name="Tang H."/>
            <person name="Krishnakumar V."/>
            <person name="Bidwell S."/>
            <person name="Rosen B."/>
            <person name="Chan A."/>
            <person name="Zhou S."/>
            <person name="Gentzbittel L."/>
            <person name="Childs K.L."/>
            <person name="Yandell M."/>
            <person name="Gundlach H."/>
            <person name="Mayer K.F."/>
            <person name="Schwartz D.C."/>
            <person name="Town C.D."/>
        </authorList>
    </citation>
    <scope>GENOME REANNOTATION</scope>
    <source>
        <strain evidence="4 5">cv. Jemalong A17</strain>
    </source>
</reference>
<dbReference type="EnsemblPlants" id="AES74446">
    <property type="protein sequence ID" value="AES74446"/>
    <property type="gene ID" value="MTR_6g006270"/>
</dbReference>
<evidence type="ECO:0000313" key="5">
    <source>
        <dbReference type="Proteomes" id="UP000002051"/>
    </source>
</evidence>
<evidence type="ECO:0000259" key="2">
    <source>
        <dbReference type="Pfam" id="PF26133"/>
    </source>
</evidence>
<dbReference type="Proteomes" id="UP000002051">
    <property type="component" value="Chromosome 6"/>
</dbReference>
<gene>
    <name evidence="3" type="ordered locus">MTR_6g006270</name>
</gene>
<protein>
    <recommendedName>
        <fullName evidence="2">DUF8039 domain-containing protein</fullName>
    </recommendedName>
</protein>
<dbReference type="Pfam" id="PF26133">
    <property type="entry name" value="DUF8039"/>
    <property type="match status" value="1"/>
</dbReference>
<dbReference type="AlphaFoldDB" id="G7KI66"/>
<reference evidence="4" key="3">
    <citation type="submission" date="2015-04" db="UniProtKB">
        <authorList>
            <consortium name="EnsemblPlants"/>
        </authorList>
    </citation>
    <scope>IDENTIFICATION</scope>
    <source>
        <strain evidence="4">cv. Jemalong A17</strain>
    </source>
</reference>
<accession>G7KI66</accession>